<sequence length="99" mass="11044">MTNYTCLPGGRSERTGLIAYLYYYQRQGLSACLCNSGQASPLSNRVDQMASNPYGLRDGELSISQCKSNRLKPEGLSYIGRLSILYLWKGKGEKKEVEP</sequence>
<reference evidence="1 2" key="1">
    <citation type="submission" date="2020-02" db="EMBL/GenBank/DDBJ databases">
        <title>Newly sequenced genome of strain CSTR1 showed variability in Candidatus Kuenenia stuttgartiensis genomes.</title>
        <authorList>
            <person name="Ding C."/>
            <person name="Adrian L."/>
        </authorList>
    </citation>
    <scope>NUCLEOTIDE SEQUENCE [LARGE SCALE GENOMIC DNA]</scope>
    <source>
        <strain evidence="1 2">CSTR1</strain>
    </source>
</reference>
<dbReference type="Proteomes" id="UP000501926">
    <property type="component" value="Chromosome"/>
</dbReference>
<protein>
    <submittedName>
        <fullName evidence="1">Uncharacterized protein</fullName>
    </submittedName>
</protein>
<dbReference type="AlphaFoldDB" id="A0A6G7GIU2"/>
<gene>
    <name evidence="1" type="ORF">KsCSTR_01190</name>
</gene>
<organism evidence="1 2">
    <name type="scientific">Kuenenia stuttgartiensis</name>
    <dbReference type="NCBI Taxonomy" id="174633"/>
    <lineage>
        <taxon>Bacteria</taxon>
        <taxon>Pseudomonadati</taxon>
        <taxon>Planctomycetota</taxon>
        <taxon>Candidatus Brocadiia</taxon>
        <taxon>Candidatus Brocadiales</taxon>
        <taxon>Candidatus Brocadiaceae</taxon>
        <taxon>Candidatus Kuenenia</taxon>
    </lineage>
</organism>
<accession>A0A6G7GIU2</accession>
<evidence type="ECO:0000313" key="1">
    <source>
        <dbReference type="EMBL" id="QII09498.1"/>
    </source>
</evidence>
<proteinExistence type="predicted"/>
<name>A0A6G7GIU2_KUEST</name>
<evidence type="ECO:0000313" key="2">
    <source>
        <dbReference type="Proteomes" id="UP000501926"/>
    </source>
</evidence>
<dbReference type="RefSeq" id="WP_164994319.1">
    <property type="nucleotide sequence ID" value="NZ_CP049055.1"/>
</dbReference>
<dbReference type="EMBL" id="CP049055">
    <property type="protein sequence ID" value="QII09498.1"/>
    <property type="molecule type" value="Genomic_DNA"/>
</dbReference>